<dbReference type="RefSeq" id="WP_335958464.1">
    <property type="nucleotide sequence ID" value="NZ_JAXBLX010000001.1"/>
</dbReference>
<feature type="transmembrane region" description="Helical" evidence="1">
    <location>
        <begin position="112"/>
        <end position="136"/>
    </location>
</feature>
<dbReference type="InterPro" id="IPR006938">
    <property type="entry name" value="DUF624"/>
</dbReference>
<organism evidence="2 3">
    <name type="scientific">Halalkalibacter kiskunsagensis</name>
    <dbReference type="NCBI Taxonomy" id="1548599"/>
    <lineage>
        <taxon>Bacteria</taxon>
        <taxon>Bacillati</taxon>
        <taxon>Bacillota</taxon>
        <taxon>Bacilli</taxon>
        <taxon>Bacillales</taxon>
        <taxon>Bacillaceae</taxon>
        <taxon>Halalkalibacter</taxon>
    </lineage>
</organism>
<keyword evidence="1" id="KW-0472">Membrane</keyword>
<sequence>MGSGGIYLSKLYRFCEWITRLAYVNILWIIFSFAGLILFGLSPATVAMFALIRKWVQGETDLPVFKTFWKTYKDEFVKSNLFGGALLVVGLVLFFDLRFFQSGTTMFSLVMSYVAIFLLFIFLITLLFAYPVFVHYNLSIFQIIKNSFFLGISNPLQLFFMIIGVAAVYVVMMYIPGLIPFFGGSLIAYIFMWSAFQSFVKLENDYITAKKGNLETDDIS</sequence>
<proteinExistence type="predicted"/>
<dbReference type="EMBL" id="JBHLUX010000029">
    <property type="protein sequence ID" value="MFC0471030.1"/>
    <property type="molecule type" value="Genomic_DNA"/>
</dbReference>
<feature type="transmembrane region" description="Helical" evidence="1">
    <location>
        <begin position="80"/>
        <end position="100"/>
    </location>
</feature>
<gene>
    <name evidence="2" type="ORF">ACFFHM_11200</name>
</gene>
<feature type="transmembrane region" description="Helical" evidence="1">
    <location>
        <begin position="148"/>
        <end position="172"/>
    </location>
</feature>
<reference evidence="2 3" key="1">
    <citation type="submission" date="2024-09" db="EMBL/GenBank/DDBJ databases">
        <authorList>
            <person name="Sun Q."/>
            <person name="Mori K."/>
        </authorList>
    </citation>
    <scope>NUCLEOTIDE SEQUENCE [LARGE SCALE GENOMIC DNA]</scope>
    <source>
        <strain evidence="2 3">NCAIM B.02610</strain>
    </source>
</reference>
<comment type="caution">
    <text evidence="2">The sequence shown here is derived from an EMBL/GenBank/DDBJ whole genome shotgun (WGS) entry which is preliminary data.</text>
</comment>
<name>A0ABV6KCJ0_9BACI</name>
<evidence type="ECO:0000256" key="1">
    <source>
        <dbReference type="SAM" id="Phobius"/>
    </source>
</evidence>
<accession>A0ABV6KCJ0</accession>
<keyword evidence="3" id="KW-1185">Reference proteome</keyword>
<dbReference type="Pfam" id="PF04854">
    <property type="entry name" value="DUF624"/>
    <property type="match status" value="1"/>
</dbReference>
<evidence type="ECO:0000313" key="3">
    <source>
        <dbReference type="Proteomes" id="UP001589838"/>
    </source>
</evidence>
<evidence type="ECO:0000313" key="2">
    <source>
        <dbReference type="EMBL" id="MFC0471030.1"/>
    </source>
</evidence>
<keyword evidence="1" id="KW-1133">Transmembrane helix</keyword>
<feature type="transmembrane region" description="Helical" evidence="1">
    <location>
        <begin position="26"/>
        <end position="52"/>
    </location>
</feature>
<protein>
    <submittedName>
        <fullName evidence="2">YesL family protein</fullName>
    </submittedName>
</protein>
<dbReference type="Proteomes" id="UP001589838">
    <property type="component" value="Unassembled WGS sequence"/>
</dbReference>
<feature type="transmembrane region" description="Helical" evidence="1">
    <location>
        <begin position="178"/>
        <end position="196"/>
    </location>
</feature>
<keyword evidence="1" id="KW-0812">Transmembrane</keyword>